<accession>A0A4R6SJN8</accession>
<gene>
    <name evidence="1" type="ORF">EV186_10148</name>
</gene>
<organism evidence="1 2">
    <name type="scientific">Labedaea rhizosphaerae</name>
    <dbReference type="NCBI Taxonomy" id="598644"/>
    <lineage>
        <taxon>Bacteria</taxon>
        <taxon>Bacillati</taxon>
        <taxon>Actinomycetota</taxon>
        <taxon>Actinomycetes</taxon>
        <taxon>Pseudonocardiales</taxon>
        <taxon>Pseudonocardiaceae</taxon>
        <taxon>Labedaea</taxon>
    </lineage>
</organism>
<name>A0A4R6SJN8_LABRH</name>
<dbReference type="AlphaFoldDB" id="A0A4R6SJN8"/>
<reference evidence="1 2" key="1">
    <citation type="submission" date="2019-03" db="EMBL/GenBank/DDBJ databases">
        <title>Genomic Encyclopedia of Type Strains, Phase IV (KMG-IV): sequencing the most valuable type-strain genomes for metagenomic binning, comparative biology and taxonomic classification.</title>
        <authorList>
            <person name="Goeker M."/>
        </authorList>
    </citation>
    <scope>NUCLEOTIDE SEQUENCE [LARGE SCALE GENOMIC DNA]</scope>
    <source>
        <strain evidence="1 2">DSM 45361</strain>
    </source>
</reference>
<dbReference type="RefSeq" id="WP_133847074.1">
    <property type="nucleotide sequence ID" value="NZ_SNXZ01000001.1"/>
</dbReference>
<sequence length="191" mass="20815">MRRLSEHYSWVEHEYDLAWTIAVIADRRAAEVLAAYGSTAEHGELTVRAALVERAEHFDDYGLLQVLDVRGAVVAIEPNGWTGTAPALAERLSVDGGHFFAVYWSPSGCQIVEARDGRLTGRFDPTFIGSAAGANDLLPGWVEPEDFPLAHVEASSLAALERRTGVAVDRSWIDKPLTTYRLPPAGGRSAE</sequence>
<evidence type="ECO:0000313" key="1">
    <source>
        <dbReference type="EMBL" id="TDQ04107.1"/>
    </source>
</evidence>
<comment type="caution">
    <text evidence="1">The sequence shown here is derived from an EMBL/GenBank/DDBJ whole genome shotgun (WGS) entry which is preliminary data.</text>
</comment>
<protein>
    <submittedName>
        <fullName evidence="1">Uncharacterized protein</fullName>
    </submittedName>
</protein>
<keyword evidence="2" id="KW-1185">Reference proteome</keyword>
<dbReference type="OrthoDB" id="3681440at2"/>
<proteinExistence type="predicted"/>
<dbReference type="Proteomes" id="UP000295444">
    <property type="component" value="Unassembled WGS sequence"/>
</dbReference>
<dbReference type="EMBL" id="SNXZ01000001">
    <property type="protein sequence ID" value="TDQ04107.1"/>
    <property type="molecule type" value="Genomic_DNA"/>
</dbReference>
<evidence type="ECO:0000313" key="2">
    <source>
        <dbReference type="Proteomes" id="UP000295444"/>
    </source>
</evidence>